<organism evidence="5 6">
    <name type="scientific">Adineta steineri</name>
    <dbReference type="NCBI Taxonomy" id="433720"/>
    <lineage>
        <taxon>Eukaryota</taxon>
        <taxon>Metazoa</taxon>
        <taxon>Spiralia</taxon>
        <taxon>Gnathifera</taxon>
        <taxon>Rotifera</taxon>
        <taxon>Eurotatoria</taxon>
        <taxon>Bdelloidea</taxon>
        <taxon>Adinetida</taxon>
        <taxon>Adinetidae</taxon>
        <taxon>Adineta</taxon>
    </lineage>
</organism>
<evidence type="ECO:0000256" key="3">
    <source>
        <dbReference type="SAM" id="SignalP"/>
    </source>
</evidence>
<feature type="domain" description="MAM" evidence="4">
    <location>
        <begin position="24"/>
        <end position="253"/>
    </location>
</feature>
<name>A0A814T2B0_9BILA</name>
<reference evidence="5" key="1">
    <citation type="submission" date="2021-02" db="EMBL/GenBank/DDBJ databases">
        <authorList>
            <person name="Nowell W R."/>
        </authorList>
    </citation>
    <scope>NUCLEOTIDE SEQUENCE</scope>
</reference>
<feature type="region of interest" description="Disordered" evidence="1">
    <location>
        <begin position="274"/>
        <end position="302"/>
    </location>
</feature>
<sequence>MKCMIHILFFAYSCSIITYAQILYQCNFDNNTLANLCFKPEGPFGSPGLLMSEQLGSAGIQPPISPLSDVTSSLKPTTNGESCNLPYKLNSFTWDMYFCNEGYCQTSTDSTTKCSSGSFRKTCKAICFYYTLGKFGYFNFQAPRKASFRLNTDLGGTNGTDDQCLTYYYYLSNIIGTAQSITVHKEEVGDISETIDSVTSSPYNGWIKRQVSFHTSKSGYKVYFDFEKISGPNILTTIIAIDEISVLQGDCPSEPVTGSTSEISVGTTLITESDMTTSNSTESISTVQTTSATVTESSSMEPITTTATATITTTTSSTTTSTTSATTTTTTVTSTTTTTTASTTTIITSTSTTLTTTTALTTTSTTTSATTTTTSASTTTSTTTTTTTSVITTTIAATTTTTTASTTISTSTTTSTPTTIITTTTTTTSTSIQTTTTTSTTSTSSTAKTTTITMLTTTTTVMTNQPSSTTMIVNSTSNLIESITIDSLENTTNKDPSKRTLIIALATGIPAALIIVVIIGVWIKRSAIGGLLSGISHTFTDIYDQSETTTFKLNDLQDDHAF</sequence>
<keyword evidence="2" id="KW-1133">Transmembrane helix</keyword>
<dbReference type="PROSITE" id="PS50060">
    <property type="entry name" value="MAM_2"/>
    <property type="match status" value="1"/>
</dbReference>
<keyword evidence="3" id="KW-0732">Signal</keyword>
<dbReference type="Proteomes" id="UP000663860">
    <property type="component" value="Unassembled WGS sequence"/>
</dbReference>
<dbReference type="GO" id="GO:0016020">
    <property type="term" value="C:membrane"/>
    <property type="evidence" value="ECO:0007669"/>
    <property type="project" value="InterPro"/>
</dbReference>
<dbReference type="InterPro" id="IPR000998">
    <property type="entry name" value="MAM_dom"/>
</dbReference>
<evidence type="ECO:0000259" key="4">
    <source>
        <dbReference type="PROSITE" id="PS50060"/>
    </source>
</evidence>
<evidence type="ECO:0000313" key="5">
    <source>
        <dbReference type="EMBL" id="CAF1155676.1"/>
    </source>
</evidence>
<protein>
    <recommendedName>
        <fullName evidence="4">MAM domain-containing protein</fullName>
    </recommendedName>
</protein>
<feature type="chain" id="PRO_5032413198" description="MAM domain-containing protein" evidence="3">
    <location>
        <begin position="21"/>
        <end position="562"/>
    </location>
</feature>
<evidence type="ECO:0000256" key="2">
    <source>
        <dbReference type="SAM" id="Phobius"/>
    </source>
</evidence>
<feature type="transmembrane region" description="Helical" evidence="2">
    <location>
        <begin position="501"/>
        <end position="523"/>
    </location>
</feature>
<gene>
    <name evidence="5" type="ORF">IZO911_LOCUS26028</name>
</gene>
<dbReference type="InterPro" id="IPR013320">
    <property type="entry name" value="ConA-like_dom_sf"/>
</dbReference>
<dbReference type="Gene3D" id="2.60.120.200">
    <property type="match status" value="1"/>
</dbReference>
<evidence type="ECO:0000313" key="6">
    <source>
        <dbReference type="Proteomes" id="UP000663860"/>
    </source>
</evidence>
<dbReference type="AlphaFoldDB" id="A0A814T2B0"/>
<feature type="signal peptide" evidence="3">
    <location>
        <begin position="1"/>
        <end position="20"/>
    </location>
</feature>
<keyword evidence="2" id="KW-0812">Transmembrane</keyword>
<evidence type="ECO:0000256" key="1">
    <source>
        <dbReference type="SAM" id="MobiDB-lite"/>
    </source>
</evidence>
<dbReference type="EMBL" id="CAJNOE010000334">
    <property type="protein sequence ID" value="CAF1155676.1"/>
    <property type="molecule type" value="Genomic_DNA"/>
</dbReference>
<comment type="caution">
    <text evidence="5">The sequence shown here is derived from an EMBL/GenBank/DDBJ whole genome shotgun (WGS) entry which is preliminary data.</text>
</comment>
<accession>A0A814T2B0</accession>
<dbReference type="SUPFAM" id="SSF49899">
    <property type="entry name" value="Concanavalin A-like lectins/glucanases"/>
    <property type="match status" value="1"/>
</dbReference>
<proteinExistence type="predicted"/>
<keyword evidence="2" id="KW-0472">Membrane</keyword>
<dbReference type="Pfam" id="PF00629">
    <property type="entry name" value="MAM"/>
    <property type="match status" value="1"/>
</dbReference>